<dbReference type="OrthoDB" id="9781034at2"/>
<dbReference type="InterPro" id="IPR001763">
    <property type="entry name" value="Rhodanese-like_dom"/>
</dbReference>
<dbReference type="CDD" id="cd01448">
    <property type="entry name" value="TST_Repeat_1"/>
    <property type="match status" value="1"/>
</dbReference>
<feature type="domain" description="Rhodanese" evidence="7">
    <location>
        <begin position="170"/>
        <end position="283"/>
    </location>
</feature>
<dbReference type="PROSITE" id="PS00380">
    <property type="entry name" value="RHODANESE_1"/>
    <property type="match status" value="1"/>
</dbReference>
<evidence type="ECO:0000256" key="1">
    <source>
        <dbReference type="ARBA" id="ARBA00004496"/>
    </source>
</evidence>
<dbReference type="FunFam" id="3.40.250.10:FF:000015">
    <property type="entry name" value="Sulfurtransferase"/>
    <property type="match status" value="1"/>
</dbReference>
<dbReference type="RefSeq" id="WP_123177550.1">
    <property type="nucleotide sequence ID" value="NZ_QWDD01000001.1"/>
</dbReference>
<keyword evidence="4" id="KW-0677">Repeat</keyword>
<reference evidence="8 9" key="1">
    <citation type="submission" date="2018-08" db="EMBL/GenBank/DDBJ databases">
        <title>Genome sequence of Methylocystis hirsuta CSC1, a methanotroph able to accumulate PHAs.</title>
        <authorList>
            <person name="Bordel S."/>
            <person name="Rodriguez E."/>
            <person name="Gancedo J."/>
            <person name="Munoz R."/>
        </authorList>
    </citation>
    <scope>NUCLEOTIDE SEQUENCE [LARGE SCALE GENOMIC DNA]</scope>
    <source>
        <strain evidence="8 9">CSC1</strain>
    </source>
</reference>
<evidence type="ECO:0000313" key="8">
    <source>
        <dbReference type="EMBL" id="RNJ51698.1"/>
    </source>
</evidence>
<dbReference type="EMBL" id="QWDD01000001">
    <property type="protein sequence ID" value="RNJ51698.1"/>
    <property type="molecule type" value="Genomic_DNA"/>
</dbReference>
<evidence type="ECO:0000313" key="9">
    <source>
        <dbReference type="Proteomes" id="UP000268623"/>
    </source>
</evidence>
<dbReference type="AlphaFoldDB" id="A0A3M9XXA2"/>
<keyword evidence="2" id="KW-0963">Cytoplasm</keyword>
<dbReference type="InterPro" id="IPR001307">
    <property type="entry name" value="Thiosulphate_STrfase_CS"/>
</dbReference>
<evidence type="ECO:0000256" key="4">
    <source>
        <dbReference type="ARBA" id="ARBA00022737"/>
    </source>
</evidence>
<dbReference type="CDD" id="cd01449">
    <property type="entry name" value="TST_Repeat_2"/>
    <property type="match status" value="1"/>
</dbReference>
<dbReference type="SUPFAM" id="SSF52821">
    <property type="entry name" value="Rhodanese/Cell cycle control phosphatase"/>
    <property type="match status" value="2"/>
</dbReference>
<dbReference type="NCBIfam" id="NF008557">
    <property type="entry name" value="PRK11493.1"/>
    <property type="match status" value="1"/>
</dbReference>
<dbReference type="Proteomes" id="UP000268623">
    <property type="component" value="Unassembled WGS sequence"/>
</dbReference>
<evidence type="ECO:0000256" key="3">
    <source>
        <dbReference type="ARBA" id="ARBA00022679"/>
    </source>
</evidence>
<keyword evidence="8" id="KW-0670">Pyruvate</keyword>
<evidence type="ECO:0000256" key="5">
    <source>
        <dbReference type="ARBA" id="ARBA00051793"/>
    </source>
</evidence>
<evidence type="ECO:0000256" key="2">
    <source>
        <dbReference type="ARBA" id="ARBA00022490"/>
    </source>
</evidence>
<evidence type="ECO:0000256" key="6">
    <source>
        <dbReference type="RuleBase" id="RU000507"/>
    </source>
</evidence>
<dbReference type="PANTHER" id="PTHR11364:SF27">
    <property type="entry name" value="SULFURTRANSFERASE"/>
    <property type="match status" value="1"/>
</dbReference>
<keyword evidence="9" id="KW-1185">Reference proteome</keyword>
<feature type="domain" description="Rhodanese" evidence="7">
    <location>
        <begin position="22"/>
        <end position="139"/>
    </location>
</feature>
<gene>
    <name evidence="8" type="ORF">D1O30_09825</name>
</gene>
<dbReference type="PROSITE" id="PS50206">
    <property type="entry name" value="RHODANESE_3"/>
    <property type="match status" value="2"/>
</dbReference>
<comment type="caution">
    <text evidence="8">The sequence shown here is derived from an EMBL/GenBank/DDBJ whole genome shotgun (WGS) entry which is preliminary data.</text>
</comment>
<dbReference type="PROSITE" id="PS00683">
    <property type="entry name" value="RHODANESE_2"/>
    <property type="match status" value="1"/>
</dbReference>
<dbReference type="GO" id="GO:0016784">
    <property type="term" value="F:3-mercaptopyruvate sulfurtransferase activity"/>
    <property type="evidence" value="ECO:0007669"/>
    <property type="project" value="UniProtKB-EC"/>
</dbReference>
<comment type="subcellular location">
    <subcellularLocation>
        <location evidence="1">Cytoplasm</location>
    </subcellularLocation>
</comment>
<protein>
    <recommendedName>
        <fullName evidence="6">Sulfurtransferase</fullName>
    </recommendedName>
</protein>
<accession>A0A3M9XXA2</accession>
<dbReference type="FunFam" id="3.40.250.10:FF:000001">
    <property type="entry name" value="Sulfurtransferase"/>
    <property type="match status" value="1"/>
</dbReference>
<name>A0A3M9XXA2_9HYPH</name>
<proteinExistence type="predicted"/>
<comment type="catalytic activity">
    <reaction evidence="5">
        <text>2-oxo-3-sulfanylpropanoate + [thioredoxin]-dithiol = [thioredoxin]-disulfide + hydrogen sulfide + pyruvate + H(+)</text>
        <dbReference type="Rhea" id="RHEA:21740"/>
        <dbReference type="Rhea" id="RHEA-COMP:10698"/>
        <dbReference type="Rhea" id="RHEA-COMP:10700"/>
        <dbReference type="ChEBI" id="CHEBI:15361"/>
        <dbReference type="ChEBI" id="CHEBI:15378"/>
        <dbReference type="ChEBI" id="CHEBI:29919"/>
        <dbReference type="ChEBI" id="CHEBI:29950"/>
        <dbReference type="ChEBI" id="CHEBI:50058"/>
        <dbReference type="ChEBI" id="CHEBI:57678"/>
        <dbReference type="EC" id="2.8.1.2"/>
    </reaction>
    <physiologicalReaction direction="left-to-right" evidence="5">
        <dbReference type="Rhea" id="RHEA:21741"/>
    </physiologicalReaction>
</comment>
<dbReference type="Pfam" id="PF00581">
    <property type="entry name" value="Rhodanese"/>
    <property type="match status" value="2"/>
</dbReference>
<dbReference type="PANTHER" id="PTHR11364">
    <property type="entry name" value="THIOSULFATE SULFERTANSFERASE"/>
    <property type="match status" value="1"/>
</dbReference>
<evidence type="ECO:0000259" key="7">
    <source>
        <dbReference type="PROSITE" id="PS50206"/>
    </source>
</evidence>
<dbReference type="SMART" id="SM00450">
    <property type="entry name" value="RHOD"/>
    <property type="match status" value="2"/>
</dbReference>
<dbReference type="InterPro" id="IPR045078">
    <property type="entry name" value="TST/MPST-like"/>
</dbReference>
<dbReference type="Gene3D" id="3.40.250.10">
    <property type="entry name" value="Rhodanese-like domain"/>
    <property type="match status" value="2"/>
</dbReference>
<dbReference type="InterPro" id="IPR036873">
    <property type="entry name" value="Rhodanese-like_dom_sf"/>
</dbReference>
<organism evidence="8 9">
    <name type="scientific">Methylocystis hirsuta</name>
    <dbReference type="NCBI Taxonomy" id="369798"/>
    <lineage>
        <taxon>Bacteria</taxon>
        <taxon>Pseudomonadati</taxon>
        <taxon>Pseudomonadota</taxon>
        <taxon>Alphaproteobacteria</taxon>
        <taxon>Hyphomicrobiales</taxon>
        <taxon>Methylocystaceae</taxon>
        <taxon>Methylocystis</taxon>
    </lineage>
</organism>
<dbReference type="GO" id="GO:0004792">
    <property type="term" value="F:thiosulfate-cyanide sulfurtransferase activity"/>
    <property type="evidence" value="ECO:0007669"/>
    <property type="project" value="InterPro"/>
</dbReference>
<dbReference type="GO" id="GO:0005737">
    <property type="term" value="C:cytoplasm"/>
    <property type="evidence" value="ECO:0007669"/>
    <property type="project" value="UniProtKB-SubCell"/>
</dbReference>
<keyword evidence="3 6" id="KW-0808">Transferase</keyword>
<sequence length="292" mass="31007">MSRRIDPEKLFVTTAWLAERLDAPDLIVLDASWHMPATGRDGRAEFLAGHVPGAQFFDIDAIADPSTDLPHMLPKPEVFAAEMRRLGFGDGMQAVVYDSVGLFSAPRLWWTLTVFGVERVSILAGGLPAWRGAGRPLEQGEGRKRAPAAFTPRFDASLVADAQAVRRALDLGGPQVVDARGAERFHGWAPEPRPGLRSGHMPGALNLPFGNVLEDGKMKEKSGLEAAFASAGVNPDAPVIATCGSGLTACLISLALAAAGRPPATVYDGSWSEWGAREDLPAIVDEPAAPIT</sequence>